<protein>
    <recommendedName>
        <fullName evidence="4">Eukaryotic/viral aspartic protease</fullName>
    </recommendedName>
</protein>
<accession>A0A225UWP9</accession>
<comment type="caution">
    <text evidence="2">The sequence shown here is derived from an EMBL/GenBank/DDBJ whole genome shotgun (WGS) entry which is preliminary data.</text>
</comment>
<dbReference type="EMBL" id="NBNE01011381">
    <property type="protein sequence ID" value="OWY96639.1"/>
    <property type="molecule type" value="Genomic_DNA"/>
</dbReference>
<organism evidence="2 3">
    <name type="scientific">Phytophthora megakarya</name>
    <dbReference type="NCBI Taxonomy" id="4795"/>
    <lineage>
        <taxon>Eukaryota</taxon>
        <taxon>Sar</taxon>
        <taxon>Stramenopiles</taxon>
        <taxon>Oomycota</taxon>
        <taxon>Peronosporomycetes</taxon>
        <taxon>Peronosporales</taxon>
        <taxon>Peronosporaceae</taxon>
        <taxon>Phytophthora</taxon>
    </lineage>
</organism>
<feature type="compositionally biased region" description="Low complexity" evidence="1">
    <location>
        <begin position="435"/>
        <end position="445"/>
    </location>
</feature>
<sequence>MCSHQGLQGGGPARTAPGDSGGGVAEVAPGGNSGVKQLGSLGRDPVRDEPKPRRICCAYAYVGHNEPQCMSIASTPASEPSSVYTSHVSPEKDELSFELQPGERRGWWEANSWDDSACPVAFVHGSVFHHPSTSIISLDLARRLKLRVEPRGELLLNGIDGVKTKVTNKCRVKITLGHRVVYTLNVWVGNIGQGIDVLLGMNFMVAAGVRLCAHEVEVVLPDEKRILLVRGPKRSHLGRTVDVSIHESLWLAPGDSKYIPIRTSEPDLESMDVWSTGPLGNFVVFSAKRVPVAVRVVNISRKPAQVLPHTKVATLTDQDRLPLGTNFVRPGSYQYDEREFLVYENTRSPAAERRLDAEFRERERNAPPMVDRPTYPTPTRVLRRTPEARAVEPGVPEAHPVPWSPEPSVSEQSRKSAPDSSVETVPSPTTPPRLPSLLRPLQTTS</sequence>
<dbReference type="Proteomes" id="UP000198211">
    <property type="component" value="Unassembled WGS sequence"/>
</dbReference>
<proteinExistence type="predicted"/>
<reference evidence="3" key="1">
    <citation type="submission" date="2017-03" db="EMBL/GenBank/DDBJ databases">
        <title>Phytopthora megakarya and P. palmivora, two closely related causual agents of cacao black pod achieved similar genome size and gene model numbers by different mechanisms.</title>
        <authorList>
            <person name="Ali S."/>
            <person name="Shao J."/>
            <person name="Larry D.J."/>
            <person name="Kronmiller B."/>
            <person name="Shen D."/>
            <person name="Strem M.D."/>
            <person name="Melnick R.L."/>
            <person name="Guiltinan M.J."/>
            <person name="Tyler B.M."/>
            <person name="Meinhardt L.W."/>
            <person name="Bailey B.A."/>
        </authorList>
    </citation>
    <scope>NUCLEOTIDE SEQUENCE [LARGE SCALE GENOMIC DNA]</scope>
    <source>
        <strain evidence="3">zdho120</strain>
    </source>
</reference>
<dbReference type="AlphaFoldDB" id="A0A225UWP9"/>
<feature type="region of interest" description="Disordered" evidence="1">
    <location>
        <begin position="1"/>
        <end position="48"/>
    </location>
</feature>
<keyword evidence="3" id="KW-1185">Reference proteome</keyword>
<dbReference type="Pfam" id="PF13650">
    <property type="entry name" value="Asp_protease_2"/>
    <property type="match status" value="1"/>
</dbReference>
<feature type="compositionally biased region" description="Basic and acidic residues" evidence="1">
    <location>
        <begin position="353"/>
        <end position="365"/>
    </location>
</feature>
<feature type="region of interest" description="Disordered" evidence="1">
    <location>
        <begin position="353"/>
        <end position="445"/>
    </location>
</feature>
<name>A0A225UWP9_9STRA</name>
<evidence type="ECO:0000313" key="3">
    <source>
        <dbReference type="Proteomes" id="UP000198211"/>
    </source>
</evidence>
<gene>
    <name evidence="2" type="ORF">PHMEG_00033048</name>
</gene>
<evidence type="ECO:0000256" key="1">
    <source>
        <dbReference type="SAM" id="MobiDB-lite"/>
    </source>
</evidence>
<dbReference type="Gene3D" id="2.40.70.10">
    <property type="entry name" value="Acid Proteases"/>
    <property type="match status" value="1"/>
</dbReference>
<feature type="compositionally biased region" description="Low complexity" evidence="1">
    <location>
        <begin position="418"/>
        <end position="427"/>
    </location>
</feature>
<evidence type="ECO:0000313" key="2">
    <source>
        <dbReference type="EMBL" id="OWY96639.1"/>
    </source>
</evidence>
<dbReference type="InterPro" id="IPR021109">
    <property type="entry name" value="Peptidase_aspartic_dom_sf"/>
</dbReference>
<evidence type="ECO:0008006" key="4">
    <source>
        <dbReference type="Google" id="ProtNLM"/>
    </source>
</evidence>
<dbReference type="OrthoDB" id="128412at2759"/>